<feature type="domain" description="Ketosynthase family 3 (KS3)" evidence="9">
    <location>
        <begin position="682"/>
        <end position="1119"/>
    </location>
</feature>
<dbReference type="InterPro" id="IPR014030">
    <property type="entry name" value="Ketoacyl_synth_N"/>
</dbReference>
<dbReference type="GO" id="GO:0004315">
    <property type="term" value="F:3-oxoacyl-[acyl-carrier-protein] synthase activity"/>
    <property type="evidence" value="ECO:0007669"/>
    <property type="project" value="InterPro"/>
</dbReference>
<evidence type="ECO:0000259" key="8">
    <source>
        <dbReference type="PROSITE" id="PS50075"/>
    </source>
</evidence>
<feature type="domain" description="PKS/mFAS DH" evidence="10">
    <location>
        <begin position="1628"/>
        <end position="1892"/>
    </location>
</feature>
<dbReference type="SMART" id="SM00822">
    <property type="entry name" value="PKS_KR"/>
    <property type="match status" value="1"/>
</dbReference>
<dbReference type="GO" id="GO:0031177">
    <property type="term" value="F:phosphopantetheine binding"/>
    <property type="evidence" value="ECO:0007669"/>
    <property type="project" value="InterPro"/>
</dbReference>
<evidence type="ECO:0000256" key="7">
    <source>
        <dbReference type="SAM" id="MobiDB-lite"/>
    </source>
</evidence>
<dbReference type="InterPro" id="IPR006162">
    <property type="entry name" value="Ppantetheine_attach_site"/>
</dbReference>
<comment type="pathway">
    <text evidence="1">Secondary metabolite biosynthesis.</text>
</comment>
<dbReference type="InterPro" id="IPR009081">
    <property type="entry name" value="PP-bd_ACP"/>
</dbReference>
<dbReference type="EMBL" id="QPFP01000163">
    <property type="protein sequence ID" value="TEB19916.1"/>
    <property type="molecule type" value="Genomic_DNA"/>
</dbReference>
<feature type="region of interest" description="Disordered" evidence="7">
    <location>
        <begin position="1156"/>
        <end position="1175"/>
    </location>
</feature>
<evidence type="ECO:0000256" key="3">
    <source>
        <dbReference type="ARBA" id="ARBA00022553"/>
    </source>
</evidence>
<dbReference type="PROSITE" id="PS00012">
    <property type="entry name" value="PHOSPHOPANTETHEINE"/>
    <property type="match status" value="2"/>
</dbReference>
<dbReference type="OrthoDB" id="5334845at2759"/>
<evidence type="ECO:0000256" key="4">
    <source>
        <dbReference type="ARBA" id="ARBA00022679"/>
    </source>
</evidence>
<dbReference type="Pfam" id="PF08659">
    <property type="entry name" value="KR"/>
    <property type="match status" value="1"/>
</dbReference>
<dbReference type="CDD" id="cd00833">
    <property type="entry name" value="PKS"/>
    <property type="match status" value="1"/>
</dbReference>
<feature type="region of interest" description="C-terminal hotdog fold" evidence="6">
    <location>
        <begin position="1746"/>
        <end position="1892"/>
    </location>
</feature>
<dbReference type="Gene3D" id="3.10.129.110">
    <property type="entry name" value="Polyketide synthase dehydratase"/>
    <property type="match status" value="1"/>
</dbReference>
<dbReference type="GO" id="GO:0044550">
    <property type="term" value="P:secondary metabolite biosynthetic process"/>
    <property type="evidence" value="ECO:0007669"/>
    <property type="project" value="UniProtKB-ARBA"/>
</dbReference>
<dbReference type="SUPFAM" id="SSF55048">
    <property type="entry name" value="Probable ACP-binding domain of malonyl-CoA ACP transacylase"/>
    <property type="match status" value="1"/>
</dbReference>
<dbReference type="InterPro" id="IPR014031">
    <property type="entry name" value="Ketoacyl_synth_C"/>
</dbReference>
<dbReference type="InterPro" id="IPR020841">
    <property type="entry name" value="PKS_Beta-ketoAc_synthase_dom"/>
</dbReference>
<dbReference type="InterPro" id="IPR013968">
    <property type="entry name" value="PKS_KR"/>
</dbReference>
<feature type="region of interest" description="N-terminal hotdog fold" evidence="6">
    <location>
        <begin position="1628"/>
        <end position="1734"/>
    </location>
</feature>
<dbReference type="InterPro" id="IPR001227">
    <property type="entry name" value="Ac_transferase_dom_sf"/>
</dbReference>
<evidence type="ECO:0000256" key="1">
    <source>
        <dbReference type="ARBA" id="ARBA00005179"/>
    </source>
</evidence>
<dbReference type="GO" id="GO:0006633">
    <property type="term" value="P:fatty acid biosynthetic process"/>
    <property type="evidence" value="ECO:0007669"/>
    <property type="project" value="InterPro"/>
</dbReference>
<keyword evidence="5" id="KW-0843">Virulence</keyword>
<dbReference type="Pfam" id="PF14765">
    <property type="entry name" value="PS-DH"/>
    <property type="match status" value="1"/>
</dbReference>
<evidence type="ECO:0000256" key="6">
    <source>
        <dbReference type="PROSITE-ProRule" id="PRU01363"/>
    </source>
</evidence>
<dbReference type="InterPro" id="IPR018201">
    <property type="entry name" value="Ketoacyl_synth_AS"/>
</dbReference>
<keyword evidence="2" id="KW-0596">Phosphopantetheine</keyword>
<dbReference type="Gene3D" id="3.40.50.720">
    <property type="entry name" value="NAD(P)-binding Rossmann-like Domain"/>
    <property type="match status" value="1"/>
</dbReference>
<dbReference type="InterPro" id="IPR057326">
    <property type="entry name" value="KR_dom"/>
</dbReference>
<dbReference type="InterPro" id="IPR049551">
    <property type="entry name" value="PKS_DH_C"/>
</dbReference>
<evidence type="ECO:0000256" key="5">
    <source>
        <dbReference type="ARBA" id="ARBA00023026"/>
    </source>
</evidence>
<keyword evidence="12" id="KW-1185">Reference proteome</keyword>
<dbReference type="SUPFAM" id="SSF56801">
    <property type="entry name" value="Acetyl-CoA synthetase-like"/>
    <property type="match status" value="1"/>
</dbReference>
<dbReference type="Pfam" id="PF00698">
    <property type="entry name" value="Acyl_transf_1"/>
    <property type="match status" value="1"/>
</dbReference>
<dbReference type="Proteomes" id="UP000298030">
    <property type="component" value="Unassembled WGS sequence"/>
</dbReference>
<name>A0A4Y7SDQ7_COPMI</name>
<dbReference type="InterPro" id="IPR014043">
    <property type="entry name" value="Acyl_transferase_dom"/>
</dbReference>
<sequence length="2491" mass="268896">MDAPPATTLFEQFLRLARSPLTQNLEAIECGEERWSYADINAISTGLAAAILKSHGERPTVAVVSENHPYVFATFIATWKLGGILAPIDYHTPKDILMAMLLDVRPTCALVPEPEASTRRIVSDLGIPLLPFDPKAVTILALSQQYIDQTADGLDISYPHSAQDLGMYMHTSSASTIANIKCVPLTHANIFAGSLARLGWWKKTWPDKDFHRLQVLGWSPWSHIIGVSHDLGAALLLTGGCYTFAVRPSSYHSELPNEDSSDVIGQLLSTASKKEINAFAGVPWILEGIMAKWKGEDKDLITNVMSKFKIFGAGGAATSAECLSWAKELDIPVVIDIGMTEVGGPLFHNTIDETPGWPISECLVPESELTLVDENGEQTSDEGELHISSPIISKGYLRPNYTAFTVASSGRVTLRTGDIYQFVNGDRLVWKGRKEDYVQMSSGETLDPRFIEKALDQSRAVHRSCVVGDKFLRGASHVVCAILELSPDDNRGYHAALAEVTREIANVNRSLAPPLRISWSRVLILNHDQHIPITRKGAIFRKKLEEAFGDQLGALLSQAVERPSDNSPRSPQHGALESVGRFTEDSVAASLVDIVSNGLHIEKTVLKENHNATFAELGMNSSMATKMVNAINDSFSLSLPLNTCHTHVDLNSLTEAVCQALGLSTQTTSQEPSPPLVSSPLAEEVVVVGQAVRLPGDIGTPDEFWDALMEKREDIIGPIPDERWDHASFYRPPGSDREDGPCDITLQKSGFINITDFDHTFFGISSAEAYHVAPNIRLTLEIAFEALENANIPLSQLKGSDMGVFVAANMDEGHIKLLFSEKGWGAYSRFYGTGVATSTACGRISYLLDVHGPSYTIDTACSSGLVGFDQAVRYLQSGQGESAIVCGANTHSWPGNFGFLTAQKMTSPNSRCATYTNVADGYVPSEGAAAVILKTKRAALRDGDKIIAVVKSTSTMHDGRSQGLVAPNVKAQISMQKALLRQAELDPAQLDFIEAHGTGTSLGDLIEIEGINDVFKGSHSSTRPLIIGAAKTCVGHTENVAGLVGLIKVIGSFTNTAVPGLVHLTADNMNPSLNCEVVPLTIPHQPMPLLRNLSSKEPLRGMVLSNGFAGTISGAILEEPELETSPFSPESLLDRPASEASGNSSWFKLESEKFSLSGSSSPSRALSPISTPGTLDSAPDVPTGHLFVVSAKSTAALQAYIKTYVDFCQQSTADQFESICYTSCVGREHYRYRFSCVAESLEDLIGQLQEALKNKASTTPFRNVAFAFPGQGSQYQGMARDLACRFPAFQRIVSEASAQASSITGLPILSYLLDAEAPQARSLSESDIAQVCIFVYQYSVGKWLQDLGLVPCAVLGHSLGEIAAAAIAGSFSFDAALEFVIKRASVLRPDLLRPAGMAAIGANASTVNSYIDSLSMRDRLTIAVFNAESSVVVSGALDAIDTIVAAVKQEGLKATRLDVNQAFHSPYVAPAMPALRKWLQDRARDVRPLKTPFYSSAHGRQLSKGDRLDADYWVNHAQNPVLFLDAAKGLTSDTSIDVVLDVGPQPFIWAQFQNVPLSTKSSLSVVTKRGKCQATSFLAAISQLFRHGLEIDFVRLLGEGSFGCAKISLPTYPFQRIHNYPTYRPSRNQALPSPSPSDEVKDVKIPFTLDHILCETLNDHRIDGQRIVPGAVFADFFAAAVSSKSLDELRFHRPLVAEHPDNNVFGEIKGSEFVLWQGTTKVCSGKVSAKAPSSIPQWTDDERLPLRIVKKSAVYECFKNVSFGSTFRNIHEIKLWDDHADAIVSVVETSSQAQDRVRKLDACMHMFGAVAGITLPELTAMDGAFLPSSLQNFRLHSDSLPSTFLVRYQLPVAIGRNSQVLTVSMAVYSLTGQPLFSCEKYSVAFLPSGVAVPKALKPVERKSKWFNNTWNPTPLPAISTELSPADELLYLGLEPNPPLLQHLRKTAAHALFVRLPTAAILGSDSTEIANIFRNTRISIVLDLTTLNAQPGSDLQTSLSHQVLAFFQLLMNSTIDIVNLLVLSSNSLPVHSPTLAIPSDAGAKAVVATTSSAVHGMLRVFKRECGLDSVAWSLDLPPLSDLQEDVAAGIILDELTARGAGVAREGQVAYRFSKDGGRHTPTRFTPSLQVVPSSSSSTPSFVGVAVIAGMGSIGIALAAGLVASGVESIVFLGRRGPDAESIVDEFSRMDSSLKAKASYRQVDIVNKDQLEETLKGIQNDLGSIRHIIHTAAVMRDAAIPNLTPAAFDEVQRPKVLGAWNLHLLSQKLALTLDSFVVLSSTNVLVGNPGQVAYVAANSFLDYLAGLRHDIGLPGVSLQLGAWESALIEKLNMKKSFALLMSHKEGVPLVLRAMAANHPVQVVAEFDVPKLAGVQAYAMDPFFAPILPKVAPAPQADTTPSHIVEAEDVQPAASNKDTKTAVVDILRSVMELRPSETLDVDLSLMACGGDSITFAQLRGRILKEVGVDLPAMFLGENYTIGDIIEFAVKGGAN</sequence>
<dbReference type="Gene3D" id="3.40.50.12780">
    <property type="entry name" value="N-terminal domain of ligase-like"/>
    <property type="match status" value="1"/>
</dbReference>
<accession>A0A4Y7SDQ7</accession>
<evidence type="ECO:0000259" key="9">
    <source>
        <dbReference type="PROSITE" id="PS52004"/>
    </source>
</evidence>
<evidence type="ECO:0000313" key="12">
    <source>
        <dbReference type="Proteomes" id="UP000298030"/>
    </source>
</evidence>
<gene>
    <name evidence="11" type="ORF">FA13DRAFT_299529</name>
</gene>
<dbReference type="Pfam" id="PF02801">
    <property type="entry name" value="Ketoacyl-synt_C"/>
    <property type="match status" value="1"/>
</dbReference>
<dbReference type="PANTHER" id="PTHR43775:SF37">
    <property type="entry name" value="SI:DKEY-61P9.11"/>
    <property type="match status" value="1"/>
</dbReference>
<dbReference type="InterPro" id="IPR036291">
    <property type="entry name" value="NAD(P)-bd_dom_sf"/>
</dbReference>
<dbReference type="InterPro" id="IPR016036">
    <property type="entry name" value="Malonyl_transacylase_ACP-bd"/>
</dbReference>
<dbReference type="InterPro" id="IPR016039">
    <property type="entry name" value="Thiolase-like"/>
</dbReference>
<dbReference type="SMART" id="SM00827">
    <property type="entry name" value="PKS_AT"/>
    <property type="match status" value="1"/>
</dbReference>
<feature type="domain" description="Carrier" evidence="8">
    <location>
        <begin position="2414"/>
        <end position="2489"/>
    </location>
</feature>
<evidence type="ECO:0000256" key="2">
    <source>
        <dbReference type="ARBA" id="ARBA00022450"/>
    </source>
</evidence>
<dbReference type="InterPro" id="IPR016035">
    <property type="entry name" value="Acyl_Trfase/lysoPLipase"/>
</dbReference>
<dbReference type="PROSITE" id="PS52004">
    <property type="entry name" value="KS3_2"/>
    <property type="match status" value="1"/>
</dbReference>
<dbReference type="SUPFAM" id="SSF51735">
    <property type="entry name" value="NAD(P)-binding Rossmann-fold domains"/>
    <property type="match status" value="1"/>
</dbReference>
<dbReference type="Pfam" id="PF00109">
    <property type="entry name" value="ketoacyl-synt"/>
    <property type="match status" value="1"/>
</dbReference>
<dbReference type="InterPro" id="IPR050091">
    <property type="entry name" value="PKS_NRPS_Biosynth_Enz"/>
</dbReference>
<dbReference type="STRING" id="71717.A0A4Y7SDQ7"/>
<dbReference type="Gene3D" id="1.10.1200.10">
    <property type="entry name" value="ACP-like"/>
    <property type="match status" value="2"/>
</dbReference>
<organism evidence="11 12">
    <name type="scientific">Coprinellus micaceus</name>
    <name type="common">Glistening ink-cap mushroom</name>
    <name type="synonym">Coprinus micaceus</name>
    <dbReference type="NCBI Taxonomy" id="71717"/>
    <lineage>
        <taxon>Eukaryota</taxon>
        <taxon>Fungi</taxon>
        <taxon>Dikarya</taxon>
        <taxon>Basidiomycota</taxon>
        <taxon>Agaricomycotina</taxon>
        <taxon>Agaricomycetes</taxon>
        <taxon>Agaricomycetidae</taxon>
        <taxon>Agaricales</taxon>
        <taxon>Agaricineae</taxon>
        <taxon>Psathyrellaceae</taxon>
        <taxon>Coprinellus</taxon>
    </lineage>
</organism>
<dbReference type="PROSITE" id="PS52019">
    <property type="entry name" value="PKS_MFAS_DH"/>
    <property type="match status" value="1"/>
</dbReference>
<dbReference type="Gene3D" id="3.30.70.3290">
    <property type="match status" value="1"/>
</dbReference>
<dbReference type="Pfam" id="PF22621">
    <property type="entry name" value="CurL-like_PKS_C"/>
    <property type="match status" value="1"/>
</dbReference>
<comment type="caution">
    <text evidence="11">The sequence shown here is derived from an EMBL/GenBank/DDBJ whole genome shotgun (WGS) entry which is preliminary data.</text>
</comment>
<dbReference type="InterPro" id="IPR000873">
    <property type="entry name" value="AMP-dep_synth/lig_dom"/>
</dbReference>
<dbReference type="InterPro" id="IPR020806">
    <property type="entry name" value="PKS_PP-bd"/>
</dbReference>
<reference evidence="11 12" key="1">
    <citation type="journal article" date="2019" name="Nat. Ecol. Evol.">
        <title>Megaphylogeny resolves global patterns of mushroom evolution.</title>
        <authorList>
            <person name="Varga T."/>
            <person name="Krizsan K."/>
            <person name="Foldi C."/>
            <person name="Dima B."/>
            <person name="Sanchez-Garcia M."/>
            <person name="Sanchez-Ramirez S."/>
            <person name="Szollosi G.J."/>
            <person name="Szarkandi J.G."/>
            <person name="Papp V."/>
            <person name="Albert L."/>
            <person name="Andreopoulos W."/>
            <person name="Angelini C."/>
            <person name="Antonin V."/>
            <person name="Barry K.W."/>
            <person name="Bougher N.L."/>
            <person name="Buchanan P."/>
            <person name="Buyck B."/>
            <person name="Bense V."/>
            <person name="Catcheside P."/>
            <person name="Chovatia M."/>
            <person name="Cooper J."/>
            <person name="Damon W."/>
            <person name="Desjardin D."/>
            <person name="Finy P."/>
            <person name="Geml J."/>
            <person name="Haridas S."/>
            <person name="Hughes K."/>
            <person name="Justo A."/>
            <person name="Karasinski D."/>
            <person name="Kautmanova I."/>
            <person name="Kiss B."/>
            <person name="Kocsube S."/>
            <person name="Kotiranta H."/>
            <person name="LaButti K.M."/>
            <person name="Lechner B.E."/>
            <person name="Liimatainen K."/>
            <person name="Lipzen A."/>
            <person name="Lukacs Z."/>
            <person name="Mihaltcheva S."/>
            <person name="Morgado L.N."/>
            <person name="Niskanen T."/>
            <person name="Noordeloos M.E."/>
            <person name="Ohm R.A."/>
            <person name="Ortiz-Santana B."/>
            <person name="Ovrebo C."/>
            <person name="Racz N."/>
            <person name="Riley R."/>
            <person name="Savchenko A."/>
            <person name="Shiryaev A."/>
            <person name="Soop K."/>
            <person name="Spirin V."/>
            <person name="Szebenyi C."/>
            <person name="Tomsovsky M."/>
            <person name="Tulloss R.E."/>
            <person name="Uehling J."/>
            <person name="Grigoriev I.V."/>
            <person name="Vagvolgyi C."/>
            <person name="Papp T."/>
            <person name="Martin F.M."/>
            <person name="Miettinen O."/>
            <person name="Hibbett D.S."/>
            <person name="Nagy L.G."/>
        </authorList>
    </citation>
    <scope>NUCLEOTIDE SEQUENCE [LARGE SCALE GENOMIC DNA]</scope>
    <source>
        <strain evidence="11 12">FP101781</strain>
    </source>
</reference>
<dbReference type="Gene3D" id="3.40.47.10">
    <property type="match status" value="1"/>
</dbReference>
<dbReference type="SMART" id="SM00825">
    <property type="entry name" value="PKS_KS"/>
    <property type="match status" value="1"/>
</dbReference>
<dbReference type="PANTHER" id="PTHR43775">
    <property type="entry name" value="FATTY ACID SYNTHASE"/>
    <property type="match status" value="1"/>
</dbReference>
<evidence type="ECO:0000259" key="10">
    <source>
        <dbReference type="PROSITE" id="PS52019"/>
    </source>
</evidence>
<dbReference type="PROSITE" id="PS00606">
    <property type="entry name" value="KS3_1"/>
    <property type="match status" value="1"/>
</dbReference>
<dbReference type="GO" id="GO:0004312">
    <property type="term" value="F:fatty acid synthase activity"/>
    <property type="evidence" value="ECO:0007669"/>
    <property type="project" value="TreeGrafter"/>
</dbReference>
<dbReference type="InterPro" id="IPR036736">
    <property type="entry name" value="ACP-like_sf"/>
</dbReference>
<dbReference type="SMART" id="SM00823">
    <property type="entry name" value="PKS_PP"/>
    <property type="match status" value="2"/>
</dbReference>
<dbReference type="InterPro" id="IPR042099">
    <property type="entry name" value="ANL_N_sf"/>
</dbReference>
<dbReference type="Gene3D" id="3.40.366.10">
    <property type="entry name" value="Malonyl-Coenzyme A Acyl Carrier Protein, domain 2"/>
    <property type="match status" value="1"/>
</dbReference>
<feature type="active site" description="Proton donor; for dehydratase activity" evidence="6">
    <location>
        <position position="1801"/>
    </location>
</feature>
<dbReference type="Pfam" id="PF00550">
    <property type="entry name" value="PP-binding"/>
    <property type="match status" value="2"/>
</dbReference>
<protein>
    <submittedName>
        <fullName evidence="11">Ketoacyl-synt-domain-containing protein</fullName>
    </submittedName>
</protein>
<dbReference type="InterPro" id="IPR049900">
    <property type="entry name" value="PKS_mFAS_DH"/>
</dbReference>
<dbReference type="PROSITE" id="PS50075">
    <property type="entry name" value="CARRIER"/>
    <property type="match status" value="1"/>
</dbReference>
<dbReference type="InterPro" id="IPR042104">
    <property type="entry name" value="PKS_dehydratase_sf"/>
</dbReference>
<proteinExistence type="predicted"/>
<feature type="compositionally biased region" description="Low complexity" evidence="7">
    <location>
        <begin position="1156"/>
        <end position="1170"/>
    </location>
</feature>
<dbReference type="SUPFAM" id="SSF53901">
    <property type="entry name" value="Thiolase-like"/>
    <property type="match status" value="1"/>
</dbReference>
<evidence type="ECO:0000313" key="11">
    <source>
        <dbReference type="EMBL" id="TEB19916.1"/>
    </source>
</evidence>
<keyword evidence="3" id="KW-0597">Phosphoprotein</keyword>
<feature type="active site" description="Proton acceptor; for dehydratase activity" evidence="6">
    <location>
        <position position="1660"/>
    </location>
</feature>
<dbReference type="SUPFAM" id="SSF52151">
    <property type="entry name" value="FabD/lysophospholipase-like"/>
    <property type="match status" value="1"/>
</dbReference>
<dbReference type="Pfam" id="PF23562">
    <property type="entry name" value="AMP-binding_C_3"/>
    <property type="match status" value="1"/>
</dbReference>
<dbReference type="Pfam" id="PF00501">
    <property type="entry name" value="AMP-binding"/>
    <property type="match status" value="1"/>
</dbReference>
<keyword evidence="4" id="KW-0808">Transferase</keyword>
<dbReference type="SUPFAM" id="SSF47336">
    <property type="entry name" value="ACP-like"/>
    <property type="match status" value="2"/>
</dbReference>